<evidence type="ECO:0000259" key="3">
    <source>
        <dbReference type="Pfam" id="PF12696"/>
    </source>
</evidence>
<accession>A0A517R8W5</accession>
<feature type="region of interest" description="Disordered" evidence="1">
    <location>
        <begin position="640"/>
        <end position="677"/>
    </location>
</feature>
<dbReference type="Pfam" id="PF01935">
    <property type="entry name" value="DUF87"/>
    <property type="match status" value="1"/>
</dbReference>
<reference evidence="4 5" key="1">
    <citation type="submission" date="2019-02" db="EMBL/GenBank/DDBJ databases">
        <title>Deep-cultivation of Planctomycetes and their phenomic and genomic characterization uncovers novel biology.</title>
        <authorList>
            <person name="Wiegand S."/>
            <person name="Jogler M."/>
            <person name="Boedeker C."/>
            <person name="Pinto D."/>
            <person name="Vollmers J."/>
            <person name="Rivas-Marin E."/>
            <person name="Kohn T."/>
            <person name="Peeters S.H."/>
            <person name="Heuer A."/>
            <person name="Rast P."/>
            <person name="Oberbeckmann S."/>
            <person name="Bunk B."/>
            <person name="Jeske O."/>
            <person name="Meyerdierks A."/>
            <person name="Storesund J.E."/>
            <person name="Kallscheuer N."/>
            <person name="Luecker S."/>
            <person name="Lage O.M."/>
            <person name="Pohl T."/>
            <person name="Merkel B.J."/>
            <person name="Hornburger P."/>
            <person name="Mueller R.-W."/>
            <person name="Bruemmer F."/>
            <person name="Labrenz M."/>
            <person name="Spormann A.M."/>
            <person name="Op den Camp H."/>
            <person name="Overmann J."/>
            <person name="Amann R."/>
            <person name="Jetten M.S.M."/>
            <person name="Mascher T."/>
            <person name="Medema M.H."/>
            <person name="Devos D.P."/>
            <person name="Kaster A.-K."/>
            <person name="Ovreas L."/>
            <person name="Rohde M."/>
            <person name="Galperin M.Y."/>
            <person name="Jogler C."/>
        </authorList>
    </citation>
    <scope>NUCLEOTIDE SEQUENCE [LARGE SCALE GENOMIC DNA]</scope>
    <source>
        <strain evidence="4 5">Pan241w</strain>
    </source>
</reference>
<dbReference type="InterPro" id="IPR032689">
    <property type="entry name" value="TraG-D_C"/>
</dbReference>
<feature type="domain" description="TraD/TraG TraM recognition site" evidence="3">
    <location>
        <begin position="536"/>
        <end position="611"/>
    </location>
</feature>
<proteinExistence type="predicted"/>
<dbReference type="RefSeq" id="WP_145210086.1">
    <property type="nucleotide sequence ID" value="NZ_CP036269.1"/>
</dbReference>
<name>A0A517R8W5_9PLAN</name>
<sequence length="677" mass="76252">MFDKLVQMLLTVSVPPDNPRGPQYMEQVLDALFTGQLFAGNVELRIERRRGEVMLACRASQSLLTRFQQQLQAAYPDSHLVRGTDDVDSPTRFRRCWLFLQPQNSRLRSWQDFTDQDQRLLADPLSGVLATIAESAIAALVRIQFKPCPVWRKRLLERHCDQEQRCHRRLFLVRLAVEVSTGDASCSLFRQKRDDLIAALGRFQAEGTFRSSWFPRSMVLSTPELATLWHPATVQVCSPTLATVESRQLPAPVRIPLKREEQELAVLGKTTHNNRSELFGIRPADRLRHLVIVGKTGMGKSTLLLNLLASDITAGKGICLIDPHGDLSEAVAATVPRSRTNEVILFDAGDRATPLAYNPLECLQETQRPLVASGVLSTFKKLYGESWGPRLEYILRNALLTLVEQPGTSLASLLQLLNDGAYRRQMVNRTSDPVVRAFWEQEFAKWKPQFQAEAVAPIQNKVGQFLSHPILRGILGQPQNKLNLRTVMDREQILLINLSKGRIGEDASTMLGSFLVTGLQLAAMSRAELDASDRTPFYVYVDEFQNFVTESFATILSESRKYGLSLTIANQYLDQIEERTRHAVWGNVGSLLAFQVGARDAEILASELGNHLAVQDLVNLPQYRAYVRLLVDGMPSRPFSMETLPPQQSSDPRRLEIIRRTSRQRYGRNQKTSVAAD</sequence>
<evidence type="ECO:0000259" key="2">
    <source>
        <dbReference type="Pfam" id="PF01935"/>
    </source>
</evidence>
<dbReference type="InterPro" id="IPR027417">
    <property type="entry name" value="P-loop_NTPase"/>
</dbReference>
<dbReference type="Proteomes" id="UP000317171">
    <property type="component" value="Chromosome"/>
</dbReference>
<dbReference type="AlphaFoldDB" id="A0A517R8W5"/>
<dbReference type="EMBL" id="CP036269">
    <property type="protein sequence ID" value="QDT40329.1"/>
    <property type="molecule type" value="Genomic_DNA"/>
</dbReference>
<dbReference type="OrthoDB" id="9806951at2"/>
<organism evidence="4 5">
    <name type="scientific">Gimesia alba</name>
    <dbReference type="NCBI Taxonomy" id="2527973"/>
    <lineage>
        <taxon>Bacteria</taxon>
        <taxon>Pseudomonadati</taxon>
        <taxon>Planctomycetota</taxon>
        <taxon>Planctomycetia</taxon>
        <taxon>Planctomycetales</taxon>
        <taxon>Planctomycetaceae</taxon>
        <taxon>Gimesia</taxon>
    </lineage>
</organism>
<keyword evidence="5" id="KW-1185">Reference proteome</keyword>
<dbReference type="SUPFAM" id="SSF52540">
    <property type="entry name" value="P-loop containing nucleoside triphosphate hydrolases"/>
    <property type="match status" value="1"/>
</dbReference>
<gene>
    <name evidence="4" type="ORF">Pan241w_03850</name>
</gene>
<evidence type="ECO:0000313" key="5">
    <source>
        <dbReference type="Proteomes" id="UP000317171"/>
    </source>
</evidence>
<dbReference type="Pfam" id="PF12696">
    <property type="entry name" value="TraG-D_C"/>
    <property type="match status" value="1"/>
</dbReference>
<protein>
    <submittedName>
        <fullName evidence="4">AAA-like domain protein</fullName>
    </submittedName>
</protein>
<dbReference type="KEGG" id="gaz:Pan241w_03850"/>
<dbReference type="Gene3D" id="3.40.50.300">
    <property type="entry name" value="P-loop containing nucleotide triphosphate hydrolases"/>
    <property type="match status" value="2"/>
</dbReference>
<evidence type="ECO:0000313" key="4">
    <source>
        <dbReference type="EMBL" id="QDT40329.1"/>
    </source>
</evidence>
<dbReference type="PANTHER" id="PTHR30121:SF11">
    <property type="entry name" value="AAA+ ATPASE DOMAIN-CONTAINING PROTEIN"/>
    <property type="match status" value="1"/>
</dbReference>
<feature type="domain" description="Helicase HerA central" evidence="2">
    <location>
        <begin position="288"/>
        <end position="331"/>
    </location>
</feature>
<dbReference type="PANTHER" id="PTHR30121">
    <property type="entry name" value="UNCHARACTERIZED PROTEIN YJGR-RELATED"/>
    <property type="match status" value="1"/>
</dbReference>
<evidence type="ECO:0000256" key="1">
    <source>
        <dbReference type="SAM" id="MobiDB-lite"/>
    </source>
</evidence>
<dbReference type="InterPro" id="IPR051162">
    <property type="entry name" value="T4SS_component"/>
</dbReference>
<dbReference type="InterPro" id="IPR002789">
    <property type="entry name" value="HerA_central"/>
</dbReference>
<dbReference type="CDD" id="cd01127">
    <property type="entry name" value="TrwB_TraG_TraD_VirD4"/>
    <property type="match status" value="1"/>
</dbReference>